<dbReference type="Proteomes" id="UP000315842">
    <property type="component" value="Unassembled WGS sequence"/>
</dbReference>
<dbReference type="AlphaFoldDB" id="A0A4Y3KDM2"/>
<sequence>MSIETNRARPSEVRTGPAAHPSTHASTHGSARPSAQVRSVGLGLRLHRALIGGDVVCVIAAVVTAWALRIGFEGDQSVSGDLDVSYLTASLLIAGAWTAALAVGRSRDRRVLGQGAAEYQRVWSATWRVFAVVAVVAFLVHADVARTYLAIAAPLGLALLLTWRAVARRYLHRVRAQGRGLQDVVVVGPREKVAHFPQMLGDGAASGYRVVAACVPHGAVEPDEDVAGVPVLGGLDDVRLVAETTGARMVLVLGSDAVTSQTVRQIGWDLEGTGIDLALSLALVDVAGPRMTVQPVSGLQWAFVDEPRFTGWRYVLKNVFDFLGTGLITLLLSPVLLGVAAVIKVTSPGPVLYRQERIGKDGKPFPMLKFRSMVVDADKRLAEVLAAEGREVGMFYKPVNDPRVTPIGRFIRRYSIDELPQLFNVLRGEMSLVGPRPQIQAEVDLYDRAAHRRLRVKPGLTGLWQVSGRSDLSPEESIRLDVRYVENWSGFGDLTILMRTAKAVVAGEGAR</sequence>
<evidence type="ECO:0000256" key="3">
    <source>
        <dbReference type="ARBA" id="ARBA00022679"/>
    </source>
</evidence>
<dbReference type="InterPro" id="IPR003362">
    <property type="entry name" value="Bact_transf"/>
</dbReference>
<evidence type="ECO:0000256" key="2">
    <source>
        <dbReference type="ARBA" id="ARBA00006464"/>
    </source>
</evidence>
<dbReference type="NCBIfam" id="TIGR03025">
    <property type="entry name" value="EPS_sugtrans"/>
    <property type="match status" value="1"/>
</dbReference>
<dbReference type="GO" id="GO:0016020">
    <property type="term" value="C:membrane"/>
    <property type="evidence" value="ECO:0007669"/>
    <property type="project" value="UniProtKB-SubCell"/>
</dbReference>
<dbReference type="PANTHER" id="PTHR30576">
    <property type="entry name" value="COLANIC BIOSYNTHESIS UDP-GLUCOSE LIPID CARRIER TRANSFERASE"/>
    <property type="match status" value="1"/>
</dbReference>
<evidence type="ECO:0000256" key="8">
    <source>
        <dbReference type="SAM" id="Phobius"/>
    </source>
</evidence>
<proteinExistence type="inferred from homology"/>
<keyword evidence="4 8" id="KW-0812">Transmembrane</keyword>
<comment type="caution">
    <text evidence="10">The sequence shown here is derived from an EMBL/GenBank/DDBJ whole genome shotgun (WGS) entry which is preliminary data.</text>
</comment>
<feature type="compositionally biased region" description="Basic and acidic residues" evidence="7">
    <location>
        <begin position="1"/>
        <end position="12"/>
    </location>
</feature>
<protein>
    <submittedName>
        <fullName evidence="10">Exopolysaccharide biosynthesis polyprenyl glycosylphosphotransferase</fullName>
    </submittedName>
</protein>
<dbReference type="InterPro" id="IPR017475">
    <property type="entry name" value="EPS_sugar_tfrase"/>
</dbReference>
<feature type="transmembrane region" description="Helical" evidence="8">
    <location>
        <begin position="125"/>
        <end position="142"/>
    </location>
</feature>
<feature type="region of interest" description="Disordered" evidence="7">
    <location>
        <begin position="1"/>
        <end position="34"/>
    </location>
</feature>
<evidence type="ECO:0000313" key="11">
    <source>
        <dbReference type="Proteomes" id="UP000315842"/>
    </source>
</evidence>
<keyword evidence="11" id="KW-1185">Reference proteome</keyword>
<evidence type="ECO:0000313" key="10">
    <source>
        <dbReference type="EMBL" id="GEA82062.1"/>
    </source>
</evidence>
<feature type="transmembrane region" description="Helical" evidence="8">
    <location>
        <begin position="148"/>
        <end position="167"/>
    </location>
</feature>
<dbReference type="Pfam" id="PF13727">
    <property type="entry name" value="CoA_binding_3"/>
    <property type="match status" value="1"/>
</dbReference>
<dbReference type="EMBL" id="BJLP01000046">
    <property type="protein sequence ID" value="GEA82062.1"/>
    <property type="molecule type" value="Genomic_DNA"/>
</dbReference>
<evidence type="ECO:0000256" key="1">
    <source>
        <dbReference type="ARBA" id="ARBA00004141"/>
    </source>
</evidence>
<dbReference type="RefSeq" id="WP_141321556.1">
    <property type="nucleotide sequence ID" value="NZ_BJLP01000046.1"/>
</dbReference>
<dbReference type="Pfam" id="PF02397">
    <property type="entry name" value="Bac_transf"/>
    <property type="match status" value="1"/>
</dbReference>
<keyword evidence="5 8" id="KW-1133">Transmembrane helix</keyword>
<evidence type="ECO:0000256" key="4">
    <source>
        <dbReference type="ARBA" id="ARBA00022692"/>
    </source>
</evidence>
<dbReference type="GO" id="GO:0016780">
    <property type="term" value="F:phosphotransferase activity, for other substituted phosphate groups"/>
    <property type="evidence" value="ECO:0007669"/>
    <property type="project" value="TreeGrafter"/>
</dbReference>
<feature type="domain" description="Bacterial sugar transferase" evidence="9">
    <location>
        <begin position="317"/>
        <end position="505"/>
    </location>
</feature>
<comment type="subcellular location">
    <subcellularLocation>
        <location evidence="1">Membrane</location>
        <topology evidence="1">Multi-pass membrane protein</topology>
    </subcellularLocation>
</comment>
<evidence type="ECO:0000256" key="5">
    <source>
        <dbReference type="ARBA" id="ARBA00022989"/>
    </source>
</evidence>
<comment type="similarity">
    <text evidence="2">Belongs to the bacterial sugar transferase family.</text>
</comment>
<organism evidence="10 11">
    <name type="scientific">Cellulomonas uda</name>
    <dbReference type="NCBI Taxonomy" id="1714"/>
    <lineage>
        <taxon>Bacteria</taxon>
        <taxon>Bacillati</taxon>
        <taxon>Actinomycetota</taxon>
        <taxon>Actinomycetes</taxon>
        <taxon>Micrococcales</taxon>
        <taxon>Cellulomonadaceae</taxon>
        <taxon>Cellulomonas</taxon>
    </lineage>
</organism>
<keyword evidence="3 10" id="KW-0808">Transferase</keyword>
<gene>
    <name evidence="10" type="primary">rfbP</name>
    <name evidence="10" type="ORF">CUD01_25060</name>
</gene>
<reference evidence="10 11" key="1">
    <citation type="submission" date="2019-06" db="EMBL/GenBank/DDBJ databases">
        <title>Whole genome shotgun sequence of Cellulomonas uda NBRC 3747.</title>
        <authorList>
            <person name="Hosoyama A."/>
            <person name="Uohara A."/>
            <person name="Ohji S."/>
            <person name="Ichikawa N."/>
        </authorList>
    </citation>
    <scope>NUCLEOTIDE SEQUENCE [LARGE SCALE GENOMIC DNA]</scope>
    <source>
        <strain evidence="10 11">NBRC 3747</strain>
    </source>
</reference>
<feature type="transmembrane region" description="Helical" evidence="8">
    <location>
        <begin position="49"/>
        <end position="72"/>
    </location>
</feature>
<feature type="transmembrane region" description="Helical" evidence="8">
    <location>
        <begin position="84"/>
        <end position="104"/>
    </location>
</feature>
<feature type="transmembrane region" description="Helical" evidence="8">
    <location>
        <begin position="322"/>
        <end position="343"/>
    </location>
</feature>
<dbReference type="PANTHER" id="PTHR30576:SF10">
    <property type="entry name" value="SLL5057 PROTEIN"/>
    <property type="match status" value="1"/>
</dbReference>
<name>A0A4Y3KDM2_CELUD</name>
<evidence type="ECO:0000256" key="7">
    <source>
        <dbReference type="SAM" id="MobiDB-lite"/>
    </source>
</evidence>
<evidence type="ECO:0000259" key="9">
    <source>
        <dbReference type="Pfam" id="PF02397"/>
    </source>
</evidence>
<accession>A0A4Y3KDM2</accession>
<evidence type="ECO:0000256" key="6">
    <source>
        <dbReference type="ARBA" id="ARBA00023136"/>
    </source>
</evidence>
<keyword evidence="6 8" id="KW-0472">Membrane</keyword>